<feature type="region of interest" description="Disordered" evidence="1">
    <location>
        <begin position="1"/>
        <end position="52"/>
    </location>
</feature>
<evidence type="ECO:0000256" key="1">
    <source>
        <dbReference type="SAM" id="MobiDB-lite"/>
    </source>
</evidence>
<evidence type="ECO:0000313" key="2">
    <source>
        <dbReference type="EMBL" id="KAJ7014429.1"/>
    </source>
</evidence>
<proteinExistence type="predicted"/>
<sequence>MQEETNASKNKEQKTQKNRGKPEQKQRQNQSKAKNLRKLGSSQPLVPGPLPS</sequence>
<keyword evidence="3" id="KW-1185">Reference proteome</keyword>
<feature type="compositionally biased region" description="Basic and acidic residues" evidence="1">
    <location>
        <begin position="9"/>
        <end position="26"/>
    </location>
</feature>
<dbReference type="AlphaFoldDB" id="A0AAD6RSU4"/>
<name>A0AAD6RSU4_9ROSI</name>
<reference evidence="2 3" key="1">
    <citation type="journal article" date="2023" name="Mol. Ecol. Resour.">
        <title>Chromosome-level genome assembly of a triploid poplar Populus alba 'Berolinensis'.</title>
        <authorList>
            <person name="Chen S."/>
            <person name="Yu Y."/>
            <person name="Wang X."/>
            <person name="Wang S."/>
            <person name="Zhang T."/>
            <person name="Zhou Y."/>
            <person name="He R."/>
            <person name="Meng N."/>
            <person name="Wang Y."/>
            <person name="Liu W."/>
            <person name="Liu Z."/>
            <person name="Liu J."/>
            <person name="Guo Q."/>
            <person name="Huang H."/>
            <person name="Sederoff R.R."/>
            <person name="Wang G."/>
            <person name="Qu G."/>
            <person name="Chen S."/>
        </authorList>
    </citation>
    <scope>NUCLEOTIDE SEQUENCE [LARGE SCALE GENOMIC DNA]</scope>
    <source>
        <strain evidence="2">SC-2020</strain>
    </source>
</reference>
<accession>A0AAD6RSU4</accession>
<evidence type="ECO:0000313" key="3">
    <source>
        <dbReference type="Proteomes" id="UP001164929"/>
    </source>
</evidence>
<organism evidence="2 3">
    <name type="scientific">Populus alba x Populus x berolinensis</name>
    <dbReference type="NCBI Taxonomy" id="444605"/>
    <lineage>
        <taxon>Eukaryota</taxon>
        <taxon>Viridiplantae</taxon>
        <taxon>Streptophyta</taxon>
        <taxon>Embryophyta</taxon>
        <taxon>Tracheophyta</taxon>
        <taxon>Spermatophyta</taxon>
        <taxon>Magnoliopsida</taxon>
        <taxon>eudicotyledons</taxon>
        <taxon>Gunneridae</taxon>
        <taxon>Pentapetalae</taxon>
        <taxon>rosids</taxon>
        <taxon>fabids</taxon>
        <taxon>Malpighiales</taxon>
        <taxon>Salicaceae</taxon>
        <taxon>Saliceae</taxon>
        <taxon>Populus</taxon>
    </lineage>
</organism>
<dbReference type="EMBL" id="JAQIZT010000001">
    <property type="protein sequence ID" value="KAJ7014429.1"/>
    <property type="molecule type" value="Genomic_DNA"/>
</dbReference>
<dbReference type="Proteomes" id="UP001164929">
    <property type="component" value="Chromosome 1"/>
</dbReference>
<gene>
    <name evidence="2" type="ORF">NC653_003904</name>
</gene>
<protein>
    <submittedName>
        <fullName evidence="2">Uncharacterized protein</fullName>
    </submittedName>
</protein>
<comment type="caution">
    <text evidence="2">The sequence shown here is derived from an EMBL/GenBank/DDBJ whole genome shotgun (WGS) entry which is preliminary data.</text>
</comment>